<name>A0AAV3QRJ6_LITER</name>
<gene>
    <name evidence="1" type="ORF">LIER_40027</name>
</gene>
<protein>
    <submittedName>
        <fullName evidence="1">Uncharacterized protein</fullName>
    </submittedName>
</protein>
<dbReference type="AlphaFoldDB" id="A0AAV3QRJ6"/>
<keyword evidence="2" id="KW-1185">Reference proteome</keyword>
<organism evidence="1 2">
    <name type="scientific">Lithospermum erythrorhizon</name>
    <name type="common">Purple gromwell</name>
    <name type="synonym">Lithospermum officinale var. erythrorhizon</name>
    <dbReference type="NCBI Taxonomy" id="34254"/>
    <lineage>
        <taxon>Eukaryota</taxon>
        <taxon>Viridiplantae</taxon>
        <taxon>Streptophyta</taxon>
        <taxon>Embryophyta</taxon>
        <taxon>Tracheophyta</taxon>
        <taxon>Spermatophyta</taxon>
        <taxon>Magnoliopsida</taxon>
        <taxon>eudicotyledons</taxon>
        <taxon>Gunneridae</taxon>
        <taxon>Pentapetalae</taxon>
        <taxon>asterids</taxon>
        <taxon>lamiids</taxon>
        <taxon>Boraginales</taxon>
        <taxon>Boraginaceae</taxon>
        <taxon>Boraginoideae</taxon>
        <taxon>Lithospermeae</taxon>
        <taxon>Lithospermum</taxon>
    </lineage>
</organism>
<comment type="caution">
    <text evidence="1">The sequence shown here is derived from an EMBL/GenBank/DDBJ whole genome shotgun (WGS) entry which is preliminary data.</text>
</comment>
<dbReference type="EMBL" id="BAABME010022367">
    <property type="protein sequence ID" value="GAA0165636.1"/>
    <property type="molecule type" value="Genomic_DNA"/>
</dbReference>
<accession>A0AAV3QRJ6</accession>
<evidence type="ECO:0000313" key="2">
    <source>
        <dbReference type="Proteomes" id="UP001454036"/>
    </source>
</evidence>
<evidence type="ECO:0000313" key="1">
    <source>
        <dbReference type="EMBL" id="GAA0165636.1"/>
    </source>
</evidence>
<sequence length="103" mass="12178">MNTIIVRTYIYNDDAQKITKLNKYDPWLLVHGERRNYSRRKEFKREQNEWKHEGLGDSLSSNWRGELKKEANMIINGGDKQMKISSHMREALIEQGGAIIQKE</sequence>
<reference evidence="1 2" key="1">
    <citation type="submission" date="2024-01" db="EMBL/GenBank/DDBJ databases">
        <title>The complete chloroplast genome sequence of Lithospermum erythrorhizon: insights into the phylogenetic relationship among Boraginaceae species and the maternal lineages of purple gromwells.</title>
        <authorList>
            <person name="Okada T."/>
            <person name="Watanabe K."/>
        </authorList>
    </citation>
    <scope>NUCLEOTIDE SEQUENCE [LARGE SCALE GENOMIC DNA]</scope>
</reference>
<proteinExistence type="predicted"/>
<dbReference type="Proteomes" id="UP001454036">
    <property type="component" value="Unassembled WGS sequence"/>
</dbReference>